<dbReference type="PANTHER" id="PTHR22753">
    <property type="entry name" value="TRANSMEMBRANE PROTEIN 68"/>
    <property type="match status" value="1"/>
</dbReference>
<evidence type="ECO:0000313" key="4">
    <source>
        <dbReference type="EMBL" id="WZN63672.1"/>
    </source>
</evidence>
<dbReference type="CDD" id="cd07987">
    <property type="entry name" value="LPLAT_MGAT-like"/>
    <property type="match status" value="1"/>
</dbReference>
<dbReference type="Proteomes" id="UP001472866">
    <property type="component" value="Chromosome 08"/>
</dbReference>
<proteinExistence type="predicted"/>
<keyword evidence="4" id="KW-0808">Transferase</keyword>
<dbReference type="SMART" id="SM00563">
    <property type="entry name" value="PlsC"/>
    <property type="match status" value="1"/>
</dbReference>
<name>A0A7S3CB20_9CHLO</name>
<dbReference type="SUPFAM" id="SSF69593">
    <property type="entry name" value="Glycerol-3-phosphate (1)-acyltransferase"/>
    <property type="match status" value="1"/>
</dbReference>
<dbReference type="EMBL" id="CP151508">
    <property type="protein sequence ID" value="WZN63672.1"/>
    <property type="molecule type" value="Genomic_DNA"/>
</dbReference>
<dbReference type="InterPro" id="IPR002123">
    <property type="entry name" value="Plipid/glycerol_acylTrfase"/>
</dbReference>
<dbReference type="GO" id="GO:0016020">
    <property type="term" value="C:membrane"/>
    <property type="evidence" value="ECO:0007669"/>
    <property type="project" value="TreeGrafter"/>
</dbReference>
<feature type="compositionally biased region" description="Low complexity" evidence="1">
    <location>
        <begin position="42"/>
        <end position="51"/>
    </location>
</feature>
<keyword evidence="4" id="KW-0012">Acyltransferase</keyword>
<evidence type="ECO:0000313" key="5">
    <source>
        <dbReference type="Proteomes" id="UP001472866"/>
    </source>
</evidence>
<feature type="compositionally biased region" description="Basic and acidic residues" evidence="1">
    <location>
        <begin position="67"/>
        <end position="77"/>
    </location>
</feature>
<dbReference type="PANTHER" id="PTHR22753:SF14">
    <property type="entry name" value="MONOACYLGLYCEROL_DIACYLGLYCEROL O-ACYLTRANSFERASE"/>
    <property type="match status" value="1"/>
</dbReference>
<dbReference type="Pfam" id="PF12697">
    <property type="entry name" value="Abhydrolase_6"/>
    <property type="match status" value="1"/>
</dbReference>
<dbReference type="SUPFAM" id="SSF53474">
    <property type="entry name" value="alpha/beta-Hydrolases"/>
    <property type="match status" value="1"/>
</dbReference>
<keyword evidence="5" id="KW-1185">Reference proteome</keyword>
<reference evidence="4 5" key="2">
    <citation type="submission" date="2024-03" db="EMBL/GenBank/DDBJ databases">
        <title>Complete genome sequence of the green alga Chloropicon roscoffensis RCC1871.</title>
        <authorList>
            <person name="Lemieux C."/>
            <person name="Pombert J.-F."/>
            <person name="Otis C."/>
            <person name="Turmel M."/>
        </authorList>
    </citation>
    <scope>NUCLEOTIDE SEQUENCE [LARGE SCALE GENOMIC DNA]</scope>
    <source>
        <strain evidence="4 5">RCC1871</strain>
    </source>
</reference>
<feature type="region of interest" description="Disordered" evidence="1">
    <location>
        <begin position="42"/>
        <end position="98"/>
    </location>
</feature>
<organism evidence="3">
    <name type="scientific">Chloropicon roscoffensis</name>
    <dbReference type="NCBI Taxonomy" id="1461544"/>
    <lineage>
        <taxon>Eukaryota</taxon>
        <taxon>Viridiplantae</taxon>
        <taxon>Chlorophyta</taxon>
        <taxon>Chloropicophyceae</taxon>
        <taxon>Chloropicales</taxon>
        <taxon>Chloropicaceae</taxon>
        <taxon>Chloropicon</taxon>
    </lineage>
</organism>
<dbReference type="GO" id="GO:0016746">
    <property type="term" value="F:acyltransferase activity"/>
    <property type="evidence" value="ECO:0007669"/>
    <property type="project" value="UniProtKB-KW"/>
</dbReference>
<feature type="domain" description="Phospholipid/glycerol acyltransferase" evidence="2">
    <location>
        <begin position="463"/>
        <end position="584"/>
    </location>
</feature>
<dbReference type="AlphaFoldDB" id="A0A7S3CB20"/>
<protein>
    <submittedName>
        <fullName evidence="4">Acyltransferase-like protein</fullName>
    </submittedName>
</protein>
<dbReference type="InterPro" id="IPR000073">
    <property type="entry name" value="AB_hydrolase_1"/>
</dbReference>
<dbReference type="EMBL" id="HBHZ01005385">
    <property type="protein sequence ID" value="CAE0191064.1"/>
    <property type="molecule type" value="Transcribed_RNA"/>
</dbReference>
<dbReference type="InterPro" id="IPR029058">
    <property type="entry name" value="AB_hydrolase_fold"/>
</dbReference>
<dbReference type="Pfam" id="PF01553">
    <property type="entry name" value="Acyltransferase"/>
    <property type="match status" value="1"/>
</dbReference>
<gene>
    <name evidence="3" type="ORF">CROS1456_LOCUS4154</name>
    <name evidence="4" type="ORF">HKI87_08g52230</name>
</gene>
<evidence type="ECO:0000256" key="1">
    <source>
        <dbReference type="SAM" id="MobiDB-lite"/>
    </source>
</evidence>
<evidence type="ECO:0000313" key="3">
    <source>
        <dbReference type="EMBL" id="CAE0191064.1"/>
    </source>
</evidence>
<accession>A0A7S3CB20</accession>
<dbReference type="Gene3D" id="3.40.50.1820">
    <property type="entry name" value="alpha/beta hydrolase"/>
    <property type="match status" value="1"/>
</dbReference>
<reference evidence="3" key="1">
    <citation type="submission" date="2021-01" db="EMBL/GenBank/DDBJ databases">
        <authorList>
            <person name="Corre E."/>
            <person name="Pelletier E."/>
            <person name="Niang G."/>
            <person name="Scheremetjew M."/>
            <person name="Finn R."/>
            <person name="Kale V."/>
            <person name="Holt S."/>
            <person name="Cochrane G."/>
            <person name="Meng A."/>
            <person name="Brown T."/>
            <person name="Cohen L."/>
        </authorList>
    </citation>
    <scope>NUCLEOTIDE SEQUENCE</scope>
    <source>
        <strain evidence="3">RCC1871</strain>
    </source>
</reference>
<sequence length="706" mass="77399">MNLTNLATRGQNMVVSTSTGPMACSSARVARVCSAARRGRSGVVRAASASPAPKPQTGWAPGLTDLPSKESLKDYIRGSDGPPRVFSPLPPNHEQRNPSDLPLLLVLPGIDGTGYTAASQFETLAQRFDLKTFLIPVEDRTPLDGLVRILREYLEIEVASSRQDRPIYVMGESFGGMLALLLAQDCGHLCLNRVVLVNPATSFGDSIWAQVGDVLPSLPAPAYEVLPFAISPLLGNPFNLARRRVDETEDLPSQAVKTVTSLFELMPVLDNLKDILPPDTLKWKLQLLEEGSGRVNDHLLSNLQQRVLVIAGDSDLLIPSKDESERLKRGLRTCSVKVVEGAGHALLQEAGIDVNHIFDEMGFYTTSLKYTSPKPVKRVMAKRGKEATNGNGEGSGLGEGREIMLSVDNAKSIELPTLGELSKVCDDIGLTRAKRLVSPVFYSTSKENRVSQGLEHLPKGRPLIIVSNHQTLALDLGFLISGLLEEGGILARGLAHPSIFQDQSTTNAGMRGLFTNFGAVPVTPRNMFKLLKNEEVILLFPGGASEALKGKGEEYKLMWPEEQEFVRIAARFNATIVPLSGVGIDDSLEILASSQEILDFPVVGDFFKQSMENVRTVREGETLVFPLTAPKGINRLYFKFGQPIEVSKEIVDDKESCEAVYLETKRRLEEGLVYLQKNRKNDPYRDLIPRVLYEQNSSKKAPSFPC</sequence>
<evidence type="ECO:0000259" key="2">
    <source>
        <dbReference type="SMART" id="SM00563"/>
    </source>
</evidence>